<dbReference type="GO" id="GO:0008168">
    <property type="term" value="F:methyltransferase activity"/>
    <property type="evidence" value="ECO:0007669"/>
    <property type="project" value="UniProtKB-KW"/>
</dbReference>
<dbReference type="Gene3D" id="3.40.50.150">
    <property type="entry name" value="Vaccinia Virus protein VP39"/>
    <property type="match status" value="1"/>
</dbReference>
<dbReference type="InterPro" id="IPR006342">
    <property type="entry name" value="FkbM_mtfrase"/>
</dbReference>
<dbReference type="AlphaFoldDB" id="A0A4Q0I8A2"/>
<proteinExistence type="predicted"/>
<dbReference type="EMBL" id="RLII01000001">
    <property type="protein sequence ID" value="RXE60686.1"/>
    <property type="molecule type" value="Genomic_DNA"/>
</dbReference>
<accession>A0A4Q0I8A2</accession>
<dbReference type="InterPro" id="IPR029063">
    <property type="entry name" value="SAM-dependent_MTases_sf"/>
</dbReference>
<evidence type="ECO:0000259" key="1">
    <source>
        <dbReference type="Pfam" id="PF05050"/>
    </source>
</evidence>
<dbReference type="Proteomes" id="UP000289166">
    <property type="component" value="Unassembled WGS sequence"/>
</dbReference>
<dbReference type="NCBIfam" id="TIGR01444">
    <property type="entry name" value="fkbM_fam"/>
    <property type="match status" value="1"/>
</dbReference>
<dbReference type="Pfam" id="PF05050">
    <property type="entry name" value="Methyltransf_21"/>
    <property type="match status" value="1"/>
</dbReference>
<dbReference type="PANTHER" id="PTHR34203:SF15">
    <property type="entry name" value="SLL1173 PROTEIN"/>
    <property type="match status" value="1"/>
</dbReference>
<keyword evidence="2" id="KW-0808">Transferase</keyword>
<keyword evidence="3" id="KW-1185">Reference proteome</keyword>
<evidence type="ECO:0000313" key="3">
    <source>
        <dbReference type="Proteomes" id="UP000289166"/>
    </source>
</evidence>
<dbReference type="InterPro" id="IPR052514">
    <property type="entry name" value="SAM-dependent_MTase"/>
</dbReference>
<keyword evidence="2" id="KW-0489">Methyltransferase</keyword>
<reference evidence="3" key="1">
    <citation type="submission" date="2018-11" db="EMBL/GenBank/DDBJ databases">
        <title>Genome sequencing of a novel mesophilic and cellulolytic organism within the genus Hungateiclostridium.</title>
        <authorList>
            <person name="Rettenmaier R."/>
            <person name="Liebl W."/>
            <person name="Zverlov V."/>
        </authorList>
    </citation>
    <scope>NUCLEOTIDE SEQUENCE [LARGE SCALE GENOMIC DNA]</scope>
    <source>
        <strain evidence="3">N2K1</strain>
    </source>
</reference>
<feature type="domain" description="Methyltransferase FkbM" evidence="1">
    <location>
        <begin position="182"/>
        <end position="329"/>
    </location>
</feature>
<dbReference type="OrthoDB" id="5329963at2"/>
<name>A0A4Q0I8A2_9FIRM</name>
<gene>
    <name evidence="2" type="ORF">EFD62_01850</name>
</gene>
<evidence type="ECO:0000313" key="2">
    <source>
        <dbReference type="EMBL" id="RXE60686.1"/>
    </source>
</evidence>
<sequence>MRDTMGETNIVELYKKAFSACLDQKQKLINSSNQKKQLSEFIPFYEEDKSFYEEIKQSYDEWKASGEILISAGLLKQLSDVYSALQDEESKNVFHWYIQSRIAFTILEDTDTAEQIYPYPTKNKKYTLAKLAAKKIKKEGNLFIIDGYSLDSELYLVSESWICETYLLEGKCEPKKGDIIIDAGAYKGETAVWFADKTQGYGKVYSFEVLPSHVSAIERNIKINKLEESVQVIKKGLWDRNTTIRIIESGDATKCTPQEGQLEIEVITLDSFVKENDIKSVDFIKMDIEGAELKALKGSIDTIKTFKPKLAICVYHKYMDIVEIPLWLKSIVPEYKIYLGQKTPSPHSLVLYASI</sequence>
<dbReference type="GO" id="GO:0032259">
    <property type="term" value="P:methylation"/>
    <property type="evidence" value="ECO:0007669"/>
    <property type="project" value="UniProtKB-KW"/>
</dbReference>
<comment type="caution">
    <text evidence="2">The sequence shown here is derived from an EMBL/GenBank/DDBJ whole genome shotgun (WGS) entry which is preliminary data.</text>
</comment>
<dbReference type="PANTHER" id="PTHR34203">
    <property type="entry name" value="METHYLTRANSFERASE, FKBM FAMILY PROTEIN"/>
    <property type="match status" value="1"/>
</dbReference>
<organism evidence="2 3">
    <name type="scientific">Acetivibrio mesophilus</name>
    <dbReference type="NCBI Taxonomy" id="2487273"/>
    <lineage>
        <taxon>Bacteria</taxon>
        <taxon>Bacillati</taxon>
        <taxon>Bacillota</taxon>
        <taxon>Clostridia</taxon>
        <taxon>Eubacteriales</taxon>
        <taxon>Oscillospiraceae</taxon>
        <taxon>Acetivibrio</taxon>
    </lineage>
</organism>
<protein>
    <submittedName>
        <fullName evidence="2">FkbM family methyltransferase</fullName>
    </submittedName>
</protein>
<dbReference type="SUPFAM" id="SSF53335">
    <property type="entry name" value="S-adenosyl-L-methionine-dependent methyltransferases"/>
    <property type="match status" value="1"/>
</dbReference>